<proteinExistence type="predicted"/>
<name>H2J897_MARPK</name>
<organism evidence="1 2">
    <name type="scientific">Marinitoga piezophila (strain DSM 14283 / JCM 11233 / KA3)</name>
    <dbReference type="NCBI Taxonomy" id="443254"/>
    <lineage>
        <taxon>Bacteria</taxon>
        <taxon>Thermotogati</taxon>
        <taxon>Thermotogota</taxon>
        <taxon>Thermotogae</taxon>
        <taxon>Petrotogales</taxon>
        <taxon>Petrotogaceae</taxon>
        <taxon>Marinitoga</taxon>
    </lineage>
</organism>
<gene>
    <name evidence="1" type="ordered locus">Marpi_1171</name>
</gene>
<dbReference type="AlphaFoldDB" id="H2J897"/>
<dbReference type="Proteomes" id="UP000007161">
    <property type="component" value="Chromosome"/>
</dbReference>
<sequence>MDHKYKSILKKIESEPAFIKNDFTHETIFDDILCGIYKRCINKEDPNIKFWCLETSEETYYFNEPLTRKELSKFCELIKKYRICIVDTEDNLKIIILENKCID</sequence>
<evidence type="ECO:0000313" key="1">
    <source>
        <dbReference type="EMBL" id="AEX85581.1"/>
    </source>
</evidence>
<dbReference type="KEGG" id="mpz:Marpi_1171"/>
<protein>
    <submittedName>
        <fullName evidence="1">Uncharacterized protein</fullName>
    </submittedName>
</protein>
<dbReference type="RefSeq" id="WP_014296653.1">
    <property type="nucleotide sequence ID" value="NC_016751.1"/>
</dbReference>
<dbReference type="HOGENOM" id="CLU_2260390_0_0_0"/>
<accession>H2J897</accession>
<reference evidence="2" key="2">
    <citation type="submission" date="2012-01" db="EMBL/GenBank/DDBJ databases">
        <title>Complete sequence of chromosome of Marinitoga piezophila KA3.</title>
        <authorList>
            <person name="Lucas S."/>
            <person name="Han J."/>
            <person name="Lapidus A."/>
            <person name="Cheng J.-F."/>
            <person name="Goodwin L."/>
            <person name="Pitluck S."/>
            <person name="Peters L."/>
            <person name="Mikhailova N."/>
            <person name="Teshima H."/>
            <person name="Detter J.C."/>
            <person name="Han C."/>
            <person name="Tapia R."/>
            <person name="Land M."/>
            <person name="Hauser L."/>
            <person name="Kyrpides N."/>
            <person name="Ivanova N."/>
            <person name="Pagani I."/>
            <person name="Jebbar M."/>
            <person name="Vannier P."/>
            <person name="Oger P."/>
            <person name="Cario A."/>
            <person name="Bartlett D."/>
            <person name="Noll K.M."/>
            <person name="Woyke T."/>
        </authorList>
    </citation>
    <scope>NUCLEOTIDE SEQUENCE [LARGE SCALE GENOMIC DNA]</scope>
    <source>
        <strain evidence="2">DSM 14283 / JCM 11233 / KA3</strain>
    </source>
</reference>
<dbReference type="STRING" id="443254.Marpi_1171"/>
<reference evidence="1 2" key="1">
    <citation type="journal article" date="2012" name="J. Bacteriol.">
        <title>Complete Genome Sequence of the Thermophilic, Piezophilic, Heterotrophic Bacterium Marinitoga piezophila KA3.</title>
        <authorList>
            <person name="Lucas S."/>
            <person name="Han J."/>
            <person name="Lapidus A."/>
            <person name="Cheng J.F."/>
            <person name="Goodwin L.A."/>
            <person name="Pitluck S."/>
            <person name="Peters L."/>
            <person name="Mikhailova N."/>
            <person name="Teshima H."/>
            <person name="Detter J.C."/>
            <person name="Han C."/>
            <person name="Tapia R."/>
            <person name="Land M."/>
            <person name="Hauser L."/>
            <person name="Kyrpides N.C."/>
            <person name="Ivanova N."/>
            <person name="Pagani I."/>
            <person name="Vannier P."/>
            <person name="Oger P."/>
            <person name="Bartlett D.H."/>
            <person name="Noll K.M."/>
            <person name="Woyke T."/>
            <person name="Jebbar M."/>
        </authorList>
    </citation>
    <scope>NUCLEOTIDE SEQUENCE [LARGE SCALE GENOMIC DNA]</scope>
    <source>
        <strain evidence="2">DSM 14283 / JCM 11233 / KA3</strain>
    </source>
</reference>
<evidence type="ECO:0000313" key="2">
    <source>
        <dbReference type="Proteomes" id="UP000007161"/>
    </source>
</evidence>
<dbReference type="EMBL" id="CP003257">
    <property type="protein sequence ID" value="AEX85581.1"/>
    <property type="molecule type" value="Genomic_DNA"/>
</dbReference>
<keyword evidence="2" id="KW-1185">Reference proteome</keyword>